<protein>
    <submittedName>
        <fullName evidence="3">Uncharacterized protein</fullName>
    </submittedName>
</protein>
<feature type="non-terminal residue" evidence="3">
    <location>
        <position position="1"/>
    </location>
</feature>
<dbReference type="EMBL" id="BARU01030848">
    <property type="protein sequence ID" value="GAH67932.1"/>
    <property type="molecule type" value="Genomic_DNA"/>
</dbReference>
<comment type="caution">
    <text evidence="3">The sequence shown here is derived from an EMBL/GenBank/DDBJ whole genome shotgun (WGS) entry which is preliminary data.</text>
</comment>
<proteinExistence type="predicted"/>
<dbReference type="AlphaFoldDB" id="X1HEU6"/>
<feature type="domain" description="Apea-like HEPN" evidence="1">
    <location>
        <begin position="210"/>
        <end position="264"/>
    </location>
</feature>
<name>X1HEU6_9ZZZZ</name>
<accession>X1HEU6</accession>
<feature type="domain" description="ApeA N-terminal" evidence="2">
    <location>
        <begin position="2"/>
        <end position="180"/>
    </location>
</feature>
<sequence>VTGEHYNCVESLAFQNLRIEYSTLVSWVGQPLVDEDGFTRDAGSQTVQVKPPIKGRMYQREGLVLNLHYSACWEMKGRGMALDIHPGAHIGLHWDSPRPLADTLEVVQRLRDFLAFATGLPTHIESIDAKPVRFTWIGHAHDMLLFHRSLAGPKARGEAPFPLFSLEDIISDLERVVSAWFEKAARLQPVIDLHLAPVYNPQMQPENQLLAAVQALEALYRRTRENRELPEDEHAARMTEILAGVPDQHRKWLQGRLAYSNEPS</sequence>
<gene>
    <name evidence="3" type="ORF">S03H2_48871</name>
</gene>
<organism evidence="3">
    <name type="scientific">marine sediment metagenome</name>
    <dbReference type="NCBI Taxonomy" id="412755"/>
    <lineage>
        <taxon>unclassified sequences</taxon>
        <taxon>metagenomes</taxon>
        <taxon>ecological metagenomes</taxon>
    </lineage>
</organism>
<dbReference type="Pfam" id="PF18862">
    <property type="entry name" value="ApeA_NTD1"/>
    <property type="match status" value="1"/>
</dbReference>
<dbReference type="InterPro" id="IPR041229">
    <property type="entry name" value="HEPN_Apea"/>
</dbReference>
<dbReference type="Pfam" id="PF18739">
    <property type="entry name" value="HEPN_Apea"/>
    <property type="match status" value="1"/>
</dbReference>
<evidence type="ECO:0000259" key="1">
    <source>
        <dbReference type="Pfam" id="PF18739"/>
    </source>
</evidence>
<reference evidence="3" key="1">
    <citation type="journal article" date="2014" name="Front. Microbiol.">
        <title>High frequency of phylogenetically diverse reductive dehalogenase-homologous genes in deep subseafloor sedimentary metagenomes.</title>
        <authorList>
            <person name="Kawai M."/>
            <person name="Futagami T."/>
            <person name="Toyoda A."/>
            <person name="Takaki Y."/>
            <person name="Nishi S."/>
            <person name="Hori S."/>
            <person name="Arai W."/>
            <person name="Tsubouchi T."/>
            <person name="Morono Y."/>
            <person name="Uchiyama I."/>
            <person name="Ito T."/>
            <person name="Fujiyama A."/>
            <person name="Inagaki F."/>
            <person name="Takami H."/>
        </authorList>
    </citation>
    <scope>NUCLEOTIDE SEQUENCE</scope>
    <source>
        <strain evidence="3">Expedition CK06-06</strain>
    </source>
</reference>
<feature type="non-terminal residue" evidence="3">
    <location>
        <position position="264"/>
    </location>
</feature>
<dbReference type="InterPro" id="IPR041223">
    <property type="entry name" value="ApeA_NTD"/>
</dbReference>
<evidence type="ECO:0000313" key="3">
    <source>
        <dbReference type="EMBL" id="GAH67932.1"/>
    </source>
</evidence>
<evidence type="ECO:0000259" key="2">
    <source>
        <dbReference type="Pfam" id="PF18862"/>
    </source>
</evidence>